<reference evidence="1" key="1">
    <citation type="journal article" date="2023" name="Science">
        <title>Genome structures resolve the early diversification of teleost fishes.</title>
        <authorList>
            <person name="Parey E."/>
            <person name="Louis A."/>
            <person name="Montfort J."/>
            <person name="Bouchez O."/>
            <person name="Roques C."/>
            <person name="Iampietro C."/>
            <person name="Lluch J."/>
            <person name="Castinel A."/>
            <person name="Donnadieu C."/>
            <person name="Desvignes T."/>
            <person name="Floi Bucao C."/>
            <person name="Jouanno E."/>
            <person name="Wen M."/>
            <person name="Mejri S."/>
            <person name="Dirks R."/>
            <person name="Jansen H."/>
            <person name="Henkel C."/>
            <person name="Chen W.J."/>
            <person name="Zahm M."/>
            <person name="Cabau C."/>
            <person name="Klopp C."/>
            <person name="Thompson A.W."/>
            <person name="Robinson-Rechavi M."/>
            <person name="Braasch I."/>
            <person name="Lecointre G."/>
            <person name="Bobe J."/>
            <person name="Postlethwait J.H."/>
            <person name="Berthelot C."/>
            <person name="Roest Crollius H."/>
            <person name="Guiguen Y."/>
        </authorList>
    </citation>
    <scope>NUCLEOTIDE SEQUENCE</scope>
    <source>
        <strain evidence="1">WJC10195</strain>
    </source>
</reference>
<dbReference type="AlphaFoldDB" id="A0A9Q1EGT4"/>
<accession>A0A9Q1EGT4</accession>
<organism evidence="1 2">
    <name type="scientific">Synaphobranchus kaupii</name>
    <name type="common">Kaup's arrowtooth eel</name>
    <dbReference type="NCBI Taxonomy" id="118154"/>
    <lineage>
        <taxon>Eukaryota</taxon>
        <taxon>Metazoa</taxon>
        <taxon>Chordata</taxon>
        <taxon>Craniata</taxon>
        <taxon>Vertebrata</taxon>
        <taxon>Euteleostomi</taxon>
        <taxon>Actinopterygii</taxon>
        <taxon>Neopterygii</taxon>
        <taxon>Teleostei</taxon>
        <taxon>Anguilliformes</taxon>
        <taxon>Synaphobranchidae</taxon>
        <taxon>Synaphobranchus</taxon>
    </lineage>
</organism>
<name>A0A9Q1EGT4_SYNKA</name>
<gene>
    <name evidence="1" type="ORF">SKAU_G00374650</name>
</gene>
<dbReference type="Proteomes" id="UP001152622">
    <property type="component" value="Chromosome 18"/>
</dbReference>
<dbReference type="EMBL" id="JAINUF010000018">
    <property type="protein sequence ID" value="KAJ8338499.1"/>
    <property type="molecule type" value="Genomic_DNA"/>
</dbReference>
<evidence type="ECO:0000313" key="1">
    <source>
        <dbReference type="EMBL" id="KAJ8338499.1"/>
    </source>
</evidence>
<keyword evidence="2" id="KW-1185">Reference proteome</keyword>
<proteinExistence type="predicted"/>
<evidence type="ECO:0000313" key="2">
    <source>
        <dbReference type="Proteomes" id="UP001152622"/>
    </source>
</evidence>
<comment type="caution">
    <text evidence="1">The sequence shown here is derived from an EMBL/GenBank/DDBJ whole genome shotgun (WGS) entry which is preliminary data.</text>
</comment>
<sequence>MRCRNCPPASLGAALLLNPPPPPLAPSHAAFPKYARRPAKPLSDPSLYFSRIQPLRKSRTLCHEQCSMLHEARWITSAAQQRAPICPTDTTLDPGFGLPCQ</sequence>
<protein>
    <submittedName>
        <fullName evidence="1">Uncharacterized protein</fullName>
    </submittedName>
</protein>